<name>A0A1L8QY04_9ENTE</name>
<dbReference type="NCBIfam" id="NF047400">
    <property type="entry name" value="MazE_PemI_antitoxin"/>
    <property type="match status" value="1"/>
</dbReference>
<sequence>MLTTRSRKNGNSIVVTLPIFNGVKQEPDKEYIVVYGEDDTITLIPKLEDPFAHVENGAYYQEDVWEEMPAVGNEVL</sequence>
<dbReference type="OrthoDB" id="71707at2"/>
<protein>
    <submittedName>
        <fullName evidence="1">AbrB family transcriptional regulator</fullName>
    </submittedName>
</protein>
<proteinExistence type="predicted"/>
<evidence type="ECO:0000313" key="2">
    <source>
        <dbReference type="Proteomes" id="UP000182149"/>
    </source>
</evidence>
<dbReference type="AlphaFoldDB" id="A0A1L8QY04"/>
<accession>A0A1L8QY04</accession>
<gene>
    <name evidence="1" type="ORF">RU93_GL000296</name>
</gene>
<dbReference type="Proteomes" id="UP000182149">
    <property type="component" value="Unassembled WGS sequence"/>
</dbReference>
<dbReference type="EMBL" id="JXKD01000001">
    <property type="protein sequence ID" value="OJG12366.1"/>
    <property type="molecule type" value="Genomic_DNA"/>
</dbReference>
<organism evidence="1 2">
    <name type="scientific">Enterococcus aquimarinus</name>
    <dbReference type="NCBI Taxonomy" id="328396"/>
    <lineage>
        <taxon>Bacteria</taxon>
        <taxon>Bacillati</taxon>
        <taxon>Bacillota</taxon>
        <taxon>Bacilli</taxon>
        <taxon>Lactobacillales</taxon>
        <taxon>Enterococcaceae</taxon>
        <taxon>Enterococcus</taxon>
    </lineage>
</organism>
<keyword evidence="2" id="KW-1185">Reference proteome</keyword>
<dbReference type="RefSeq" id="WP_071873843.1">
    <property type="nucleotide sequence ID" value="NZ_JBHSHF010000002.1"/>
</dbReference>
<dbReference type="STRING" id="328396.RU93_GL000296"/>
<comment type="caution">
    <text evidence="1">The sequence shown here is derived from an EMBL/GenBank/DDBJ whole genome shotgun (WGS) entry which is preliminary data.</text>
</comment>
<evidence type="ECO:0000313" key="1">
    <source>
        <dbReference type="EMBL" id="OJG12366.1"/>
    </source>
</evidence>
<reference evidence="1 2" key="1">
    <citation type="submission" date="2014-12" db="EMBL/GenBank/DDBJ databases">
        <title>Draft genome sequences of 29 type strains of Enterococci.</title>
        <authorList>
            <person name="Zhong Z."/>
            <person name="Sun Z."/>
            <person name="Liu W."/>
            <person name="Zhang W."/>
            <person name="Zhang H."/>
        </authorList>
    </citation>
    <scope>NUCLEOTIDE SEQUENCE [LARGE SCALE GENOMIC DNA]</scope>
    <source>
        <strain evidence="1 2">DSM 17690</strain>
    </source>
</reference>